<name>A0ABX0VZ48_9RHOB</name>
<evidence type="ECO:0008006" key="4">
    <source>
        <dbReference type="Google" id="ProtNLM"/>
    </source>
</evidence>
<keyword evidence="1" id="KW-0472">Membrane</keyword>
<organism evidence="2 3">
    <name type="scientific">Marivivens donghaensis</name>
    <dbReference type="NCBI Taxonomy" id="1699413"/>
    <lineage>
        <taxon>Bacteria</taxon>
        <taxon>Pseudomonadati</taxon>
        <taxon>Pseudomonadota</taxon>
        <taxon>Alphaproteobacteria</taxon>
        <taxon>Rhodobacterales</taxon>
        <taxon>Paracoccaceae</taxon>
        <taxon>Marivivens group</taxon>
        <taxon>Marivivens</taxon>
    </lineage>
</organism>
<reference evidence="2 3" key="1">
    <citation type="submission" date="2020-03" db="EMBL/GenBank/DDBJ databases">
        <title>Bacterial isolates of synthetic phycosphere.</title>
        <authorList>
            <person name="Fu H."/>
            <person name="Moran M.A."/>
        </authorList>
    </citation>
    <scope>NUCLEOTIDE SEQUENCE [LARGE SCALE GENOMIC DNA]</scope>
    <source>
        <strain evidence="2 3">HF1</strain>
    </source>
</reference>
<keyword evidence="1" id="KW-0812">Transmembrane</keyword>
<feature type="transmembrane region" description="Helical" evidence="1">
    <location>
        <begin position="192"/>
        <end position="215"/>
    </location>
</feature>
<feature type="transmembrane region" description="Helical" evidence="1">
    <location>
        <begin position="20"/>
        <end position="37"/>
    </location>
</feature>
<feature type="transmembrane region" description="Helical" evidence="1">
    <location>
        <begin position="124"/>
        <end position="146"/>
    </location>
</feature>
<feature type="transmembrane region" description="Helical" evidence="1">
    <location>
        <begin position="158"/>
        <end position="180"/>
    </location>
</feature>
<feature type="transmembrane region" description="Helical" evidence="1">
    <location>
        <begin position="86"/>
        <end position="104"/>
    </location>
</feature>
<feature type="transmembrane region" description="Helical" evidence="1">
    <location>
        <begin position="57"/>
        <end position="74"/>
    </location>
</feature>
<dbReference type="Proteomes" id="UP000709466">
    <property type="component" value="Unassembled WGS sequence"/>
</dbReference>
<comment type="caution">
    <text evidence="2">The sequence shown here is derived from an EMBL/GenBank/DDBJ whole genome shotgun (WGS) entry which is preliminary data.</text>
</comment>
<proteinExistence type="predicted"/>
<gene>
    <name evidence="2" type="ORF">HCZ30_13050</name>
</gene>
<accession>A0ABX0VZ48</accession>
<sequence>MPEETREDLIRSYYRVRTALGLLGLSLPVTLIIGGILPLGHIEPSISDYYHTVLRDIFVGTMCAIALFLISYSGHRRAMGERISDNFMTTCAGLAAFGVAFFPNEGPEGTVASSLAQLALGRDLAATGHYTSAVIFFTCLAYMCLAKFSRTAKPFRRRIYKASGWCIVAMTFAIIGASYAKISLTGPLHDFVVDYMLVLWFEAVAIWAFSIAWLTKGRAEMSIVKLVKRKPHAAPTPAE</sequence>
<dbReference type="EMBL" id="JAATOP010000009">
    <property type="protein sequence ID" value="NIY73355.1"/>
    <property type="molecule type" value="Genomic_DNA"/>
</dbReference>
<evidence type="ECO:0000313" key="2">
    <source>
        <dbReference type="EMBL" id="NIY73355.1"/>
    </source>
</evidence>
<dbReference type="RefSeq" id="WP_167638744.1">
    <property type="nucleotide sequence ID" value="NZ_JAATOP010000009.1"/>
</dbReference>
<evidence type="ECO:0000313" key="3">
    <source>
        <dbReference type="Proteomes" id="UP000709466"/>
    </source>
</evidence>
<keyword evidence="1" id="KW-1133">Transmembrane helix</keyword>
<keyword evidence="3" id="KW-1185">Reference proteome</keyword>
<evidence type="ECO:0000256" key="1">
    <source>
        <dbReference type="SAM" id="Phobius"/>
    </source>
</evidence>
<protein>
    <recommendedName>
        <fullName evidence="4">DUF998 domain-containing protein</fullName>
    </recommendedName>
</protein>